<name>A0A9Y2NKW9_9PSEU</name>
<sequence>MTNEVKTANGPLAGVRVIDFSTVVMGPYAAQILGDLGADVIKIESLADTARVGQYRTTPGMSPLNLNVNRNKRSVALNLKDAGQNEQALTLIDTADVLITNVRPDALARLGMDHAAIARRNPRLVYAHAQGWRSDSDRAGKPAYDETVQAASGLVDLAHRAIGTPVYLPTILGDKVSSLTIAYSVLAALLYRDKTGEGQLVEIPMVDTLIAFNLVEHLEGHVFEPPTGRTGLPVSMGANHRPARTKDGFACVIPYSPRNFRDFFTAAGRPDLARDPRVNGDMLDTADLPYLSECLHTCAPALTTGDWAEVCAKHSIPMAPVLELDHAHEDAYIREGHLLDTVEHPTEGTIRTVGIPVRFSATPASIRRLAPRPGADTRSVLAELADHLSHGPTDEQRQ</sequence>
<dbReference type="Gene3D" id="3.40.50.10540">
    <property type="entry name" value="Crotonobetainyl-coa:carnitine coa-transferase, domain 1"/>
    <property type="match status" value="1"/>
</dbReference>
<dbReference type="EMBL" id="CP127295">
    <property type="protein sequence ID" value="WIY01620.1"/>
    <property type="molecule type" value="Genomic_DNA"/>
</dbReference>
<dbReference type="RefSeq" id="WP_285998065.1">
    <property type="nucleotide sequence ID" value="NZ_CP127295.1"/>
</dbReference>
<organism evidence="2 3">
    <name type="scientific">Amycolatopsis mongoliensis</name>
    <dbReference type="NCBI Taxonomy" id="715475"/>
    <lineage>
        <taxon>Bacteria</taxon>
        <taxon>Bacillati</taxon>
        <taxon>Actinomycetota</taxon>
        <taxon>Actinomycetes</taxon>
        <taxon>Pseudonocardiales</taxon>
        <taxon>Pseudonocardiaceae</taxon>
        <taxon>Amycolatopsis</taxon>
    </lineage>
</organism>
<keyword evidence="3" id="KW-1185">Reference proteome</keyword>
<accession>A0A9Y2NKW9</accession>
<keyword evidence="1 2" id="KW-0808">Transferase</keyword>
<dbReference type="GO" id="GO:0008410">
    <property type="term" value="F:CoA-transferase activity"/>
    <property type="evidence" value="ECO:0007669"/>
    <property type="project" value="TreeGrafter"/>
</dbReference>
<dbReference type="Gene3D" id="3.30.1540.10">
    <property type="entry name" value="formyl-coa transferase, domain 3"/>
    <property type="match status" value="1"/>
</dbReference>
<dbReference type="AlphaFoldDB" id="A0A9Y2NKW9"/>
<dbReference type="KEGG" id="amog:QRX60_47665"/>
<dbReference type="InterPro" id="IPR003673">
    <property type="entry name" value="CoA-Trfase_fam_III"/>
</dbReference>
<dbReference type="PANTHER" id="PTHR48207">
    <property type="entry name" value="SUCCINATE--HYDROXYMETHYLGLUTARATE COA-TRANSFERASE"/>
    <property type="match status" value="1"/>
</dbReference>
<dbReference type="InterPro" id="IPR044855">
    <property type="entry name" value="CoA-Trfase_III_dom3_sf"/>
</dbReference>
<protein>
    <submittedName>
        <fullName evidence="2">CoA transferase</fullName>
        <ecNumber evidence="2">2.8.3.-</ecNumber>
    </submittedName>
</protein>
<dbReference type="InterPro" id="IPR050483">
    <property type="entry name" value="CoA-transferase_III_domain"/>
</dbReference>
<evidence type="ECO:0000313" key="3">
    <source>
        <dbReference type="Proteomes" id="UP001239397"/>
    </source>
</evidence>
<dbReference type="EC" id="2.8.3.-" evidence="2"/>
<evidence type="ECO:0000313" key="2">
    <source>
        <dbReference type="EMBL" id="WIY01620.1"/>
    </source>
</evidence>
<dbReference type="InterPro" id="IPR023606">
    <property type="entry name" value="CoA-Trfase_III_dom_1_sf"/>
</dbReference>
<evidence type="ECO:0000256" key="1">
    <source>
        <dbReference type="ARBA" id="ARBA00022679"/>
    </source>
</evidence>
<dbReference type="Pfam" id="PF02515">
    <property type="entry name" value="CoA_transf_3"/>
    <property type="match status" value="1"/>
</dbReference>
<proteinExistence type="predicted"/>
<dbReference type="Proteomes" id="UP001239397">
    <property type="component" value="Chromosome"/>
</dbReference>
<dbReference type="SUPFAM" id="SSF89796">
    <property type="entry name" value="CoA-transferase family III (CaiB/BaiF)"/>
    <property type="match status" value="1"/>
</dbReference>
<gene>
    <name evidence="2" type="ORF">QRX60_47665</name>
</gene>
<reference evidence="2 3" key="1">
    <citation type="submission" date="2023-06" db="EMBL/GenBank/DDBJ databases">
        <authorList>
            <person name="Oyuntsetseg B."/>
            <person name="Kim S.B."/>
        </authorList>
    </citation>
    <scope>NUCLEOTIDE SEQUENCE [LARGE SCALE GENOMIC DNA]</scope>
    <source>
        <strain evidence="2 3">4-36</strain>
    </source>
</reference>
<dbReference type="PANTHER" id="PTHR48207:SF4">
    <property type="entry name" value="BLL6097 PROTEIN"/>
    <property type="match status" value="1"/>
</dbReference>